<feature type="chain" id="PRO_5045756986" evidence="2">
    <location>
        <begin position="21"/>
        <end position="295"/>
    </location>
</feature>
<dbReference type="InterPro" id="IPR001638">
    <property type="entry name" value="Solute-binding_3/MltF_N"/>
</dbReference>
<dbReference type="Proteomes" id="UP001519287">
    <property type="component" value="Unassembled WGS sequence"/>
</dbReference>
<dbReference type="Pfam" id="PF00497">
    <property type="entry name" value="SBP_bac_3"/>
    <property type="match status" value="1"/>
</dbReference>
<organism evidence="4 5">
    <name type="scientific">Paenibacillus eucommiae</name>
    <dbReference type="NCBI Taxonomy" id="1355755"/>
    <lineage>
        <taxon>Bacteria</taxon>
        <taxon>Bacillati</taxon>
        <taxon>Bacillota</taxon>
        <taxon>Bacilli</taxon>
        <taxon>Bacillales</taxon>
        <taxon>Paenibacillaceae</taxon>
        <taxon>Paenibacillus</taxon>
    </lineage>
</organism>
<protein>
    <submittedName>
        <fullName evidence="4">ABC-type amino acid transport substrate-binding protein</fullName>
    </submittedName>
</protein>
<evidence type="ECO:0000313" key="4">
    <source>
        <dbReference type="EMBL" id="MBP1989979.1"/>
    </source>
</evidence>
<gene>
    <name evidence="4" type="ORF">J2Z66_001577</name>
</gene>
<dbReference type="PANTHER" id="PTHR35936:SF19">
    <property type="entry name" value="AMINO-ACID-BINDING PROTEIN YXEM-RELATED"/>
    <property type="match status" value="1"/>
</dbReference>
<proteinExistence type="predicted"/>
<dbReference type="CDD" id="cd13530">
    <property type="entry name" value="PBP2_peptides_like"/>
    <property type="match status" value="1"/>
</dbReference>
<name>A0ABS4IQY4_9BACL</name>
<dbReference type="EMBL" id="JAGGLB010000003">
    <property type="protein sequence ID" value="MBP1989979.1"/>
    <property type="molecule type" value="Genomic_DNA"/>
</dbReference>
<dbReference type="PROSITE" id="PS51257">
    <property type="entry name" value="PROKAR_LIPOPROTEIN"/>
    <property type="match status" value="1"/>
</dbReference>
<dbReference type="RefSeq" id="WP_209970742.1">
    <property type="nucleotide sequence ID" value="NZ_JAGGLB010000003.1"/>
</dbReference>
<dbReference type="SUPFAM" id="SSF53850">
    <property type="entry name" value="Periplasmic binding protein-like II"/>
    <property type="match status" value="1"/>
</dbReference>
<evidence type="ECO:0000259" key="3">
    <source>
        <dbReference type="SMART" id="SM00062"/>
    </source>
</evidence>
<keyword evidence="5" id="KW-1185">Reference proteome</keyword>
<feature type="domain" description="Solute-binding protein family 3/N-terminal" evidence="3">
    <location>
        <begin position="64"/>
        <end position="295"/>
    </location>
</feature>
<feature type="signal peptide" evidence="2">
    <location>
        <begin position="1"/>
        <end position="20"/>
    </location>
</feature>
<dbReference type="PANTHER" id="PTHR35936">
    <property type="entry name" value="MEMBRANE-BOUND LYTIC MUREIN TRANSGLYCOSYLASE F"/>
    <property type="match status" value="1"/>
</dbReference>
<dbReference type="Gene3D" id="3.40.190.10">
    <property type="entry name" value="Periplasmic binding protein-like II"/>
    <property type="match status" value="2"/>
</dbReference>
<evidence type="ECO:0000313" key="5">
    <source>
        <dbReference type="Proteomes" id="UP001519287"/>
    </source>
</evidence>
<sequence>MNLWRFFSLFLLVLTLTACAQVQSAPSVPAPQAPPVNQDASLGLAPAELGKLTAEMQAIHRQGTLKVAMYARDRYPFFYLDETGTLTGSDVMLAQDIADKFGVKVSFLRTAGNFDELIDQVASGEADFALSKLSMTLQRAQKVFFSSPYLTLRQSLLVNRLQLAKLGKQGEHTLQLIQAQGDKIGAISGSSYVQYARELFPKAQIIQFNTGPELMEAVSKGEVLAVLYDEFELSMHLKHNPGSSLDLQFIALNDKIDPLAIAVSAKHQHLLAWMNVYLELNRPFIHELLQHYEIE</sequence>
<comment type="caution">
    <text evidence="4">The sequence shown here is derived from an EMBL/GenBank/DDBJ whole genome shotgun (WGS) entry which is preliminary data.</text>
</comment>
<keyword evidence="1 2" id="KW-0732">Signal</keyword>
<dbReference type="SMART" id="SM00062">
    <property type="entry name" value="PBPb"/>
    <property type="match status" value="1"/>
</dbReference>
<evidence type="ECO:0000256" key="1">
    <source>
        <dbReference type="ARBA" id="ARBA00022729"/>
    </source>
</evidence>
<accession>A0ABS4IQY4</accession>
<evidence type="ECO:0000256" key="2">
    <source>
        <dbReference type="SAM" id="SignalP"/>
    </source>
</evidence>
<reference evidence="4 5" key="1">
    <citation type="submission" date="2021-03" db="EMBL/GenBank/DDBJ databases">
        <title>Genomic Encyclopedia of Type Strains, Phase IV (KMG-IV): sequencing the most valuable type-strain genomes for metagenomic binning, comparative biology and taxonomic classification.</title>
        <authorList>
            <person name="Goeker M."/>
        </authorList>
    </citation>
    <scope>NUCLEOTIDE SEQUENCE [LARGE SCALE GENOMIC DNA]</scope>
    <source>
        <strain evidence="4 5">DSM 26048</strain>
    </source>
</reference>